<dbReference type="AlphaFoldDB" id="A0A0A9GCL7"/>
<reference evidence="2" key="1">
    <citation type="submission" date="2014-09" db="EMBL/GenBank/DDBJ databases">
        <authorList>
            <person name="Magalhaes I.L.F."/>
            <person name="Oliveira U."/>
            <person name="Santos F.R."/>
            <person name="Vidigal T.H.D.A."/>
            <person name="Brescovit A.D."/>
            <person name="Santos A.J."/>
        </authorList>
    </citation>
    <scope>NUCLEOTIDE SEQUENCE</scope>
    <source>
        <tissue evidence="2">Shoot tissue taken approximately 20 cm above the soil surface</tissue>
    </source>
</reference>
<name>A0A0A9GCL7_ARUDO</name>
<evidence type="ECO:0000256" key="1">
    <source>
        <dbReference type="SAM" id="Phobius"/>
    </source>
</evidence>
<organism evidence="2">
    <name type="scientific">Arundo donax</name>
    <name type="common">Giant reed</name>
    <name type="synonym">Donax arundinaceus</name>
    <dbReference type="NCBI Taxonomy" id="35708"/>
    <lineage>
        <taxon>Eukaryota</taxon>
        <taxon>Viridiplantae</taxon>
        <taxon>Streptophyta</taxon>
        <taxon>Embryophyta</taxon>
        <taxon>Tracheophyta</taxon>
        <taxon>Spermatophyta</taxon>
        <taxon>Magnoliopsida</taxon>
        <taxon>Liliopsida</taxon>
        <taxon>Poales</taxon>
        <taxon>Poaceae</taxon>
        <taxon>PACMAD clade</taxon>
        <taxon>Arundinoideae</taxon>
        <taxon>Arundineae</taxon>
        <taxon>Arundo</taxon>
    </lineage>
</organism>
<keyword evidence="1" id="KW-0812">Transmembrane</keyword>
<dbReference type="PANTHER" id="PTHR31513:SF2">
    <property type="entry name" value="MRAZ"/>
    <property type="match status" value="1"/>
</dbReference>
<evidence type="ECO:0000313" key="2">
    <source>
        <dbReference type="EMBL" id="JAE22242.1"/>
    </source>
</evidence>
<accession>A0A0A9GCL7</accession>
<feature type="transmembrane region" description="Helical" evidence="1">
    <location>
        <begin position="67"/>
        <end position="86"/>
    </location>
</feature>
<dbReference type="PANTHER" id="PTHR31513">
    <property type="entry name" value="EPHRIN TYPE-B RECEPTOR"/>
    <property type="match status" value="1"/>
</dbReference>
<feature type="transmembrane region" description="Helical" evidence="1">
    <location>
        <begin position="12"/>
        <end position="30"/>
    </location>
</feature>
<sequence>MYFCYVLSESVIILLHLVTTLLLHAIALILSTNDIQLSNPIYFTYTLAWNITGHGSFNYFSSMQIVAIIYGALYFGLSSLVVPSVHPVSNTKREDNEWWILPTILFLVKSLQAGLVNWHVANLEIQDYSLFSPDPDRFWAM</sequence>
<feature type="transmembrane region" description="Helical" evidence="1">
    <location>
        <begin position="98"/>
        <end position="120"/>
    </location>
</feature>
<reference evidence="2" key="2">
    <citation type="journal article" date="2015" name="Data Brief">
        <title>Shoot transcriptome of the giant reed, Arundo donax.</title>
        <authorList>
            <person name="Barrero R.A."/>
            <person name="Guerrero F.D."/>
            <person name="Moolhuijzen P."/>
            <person name="Goolsby J.A."/>
            <person name="Tidwell J."/>
            <person name="Bellgard S.E."/>
            <person name="Bellgard M.I."/>
        </authorList>
    </citation>
    <scope>NUCLEOTIDE SEQUENCE</scope>
    <source>
        <tissue evidence="2">Shoot tissue taken approximately 20 cm above the soil surface</tissue>
    </source>
</reference>
<proteinExistence type="predicted"/>
<keyword evidence="1" id="KW-1133">Transmembrane helix</keyword>
<protein>
    <submittedName>
        <fullName evidence="2">Uncharacterized protein</fullName>
    </submittedName>
</protein>
<keyword evidence="1" id="KW-0472">Membrane</keyword>
<dbReference type="EMBL" id="GBRH01175654">
    <property type="protein sequence ID" value="JAE22242.1"/>
    <property type="molecule type" value="Transcribed_RNA"/>
</dbReference>